<comment type="caution">
    <text evidence="20">The sequence shown here is derived from an EMBL/GenBank/DDBJ whole genome shotgun (WGS) entry which is preliminary data.</text>
</comment>
<evidence type="ECO:0000313" key="20">
    <source>
        <dbReference type="EMBL" id="MCY0386310.1"/>
    </source>
</evidence>
<keyword evidence="15 19" id="KW-0472">Membrane</keyword>
<accession>A0ABT3ZJ11</accession>
<keyword evidence="17" id="KW-1208">Phospholipid metabolism</keyword>
<evidence type="ECO:0000256" key="14">
    <source>
        <dbReference type="ARBA" id="ARBA00023098"/>
    </source>
</evidence>
<comment type="subcellular location">
    <subcellularLocation>
        <location evidence="2">Cell membrane</location>
        <topology evidence="2">Multi-pass membrane protein</topology>
    </subcellularLocation>
</comment>
<feature type="transmembrane region" description="Helical" evidence="19">
    <location>
        <begin position="176"/>
        <end position="198"/>
    </location>
</feature>
<dbReference type="PANTHER" id="PTHR46382:SF1">
    <property type="entry name" value="PHOSPHATIDATE CYTIDYLYLTRANSFERASE"/>
    <property type="match status" value="1"/>
</dbReference>
<evidence type="ECO:0000256" key="11">
    <source>
        <dbReference type="ARBA" id="ARBA00022692"/>
    </source>
</evidence>
<dbReference type="EMBL" id="JAPMXC010000001">
    <property type="protein sequence ID" value="MCY0386310.1"/>
    <property type="molecule type" value="Genomic_DNA"/>
</dbReference>
<evidence type="ECO:0000256" key="3">
    <source>
        <dbReference type="ARBA" id="ARBA00005119"/>
    </source>
</evidence>
<organism evidence="20 21">
    <name type="scientific">Robbsia betulipollinis</name>
    <dbReference type="NCBI Taxonomy" id="2981849"/>
    <lineage>
        <taxon>Bacteria</taxon>
        <taxon>Pseudomonadati</taxon>
        <taxon>Pseudomonadota</taxon>
        <taxon>Betaproteobacteria</taxon>
        <taxon>Burkholderiales</taxon>
        <taxon>Burkholderiaceae</taxon>
        <taxon>Robbsia</taxon>
    </lineage>
</organism>
<feature type="transmembrane region" description="Helical" evidence="19">
    <location>
        <begin position="134"/>
        <end position="155"/>
    </location>
</feature>
<comment type="similarity">
    <text evidence="5 18">Belongs to the CDS family.</text>
</comment>
<keyword evidence="21" id="KW-1185">Reference proteome</keyword>
<evidence type="ECO:0000256" key="18">
    <source>
        <dbReference type="RuleBase" id="RU003938"/>
    </source>
</evidence>
<keyword evidence="9" id="KW-0444">Lipid biosynthesis</keyword>
<evidence type="ECO:0000256" key="9">
    <source>
        <dbReference type="ARBA" id="ARBA00022516"/>
    </source>
</evidence>
<evidence type="ECO:0000256" key="19">
    <source>
        <dbReference type="SAM" id="Phobius"/>
    </source>
</evidence>
<dbReference type="GO" id="GO:0016779">
    <property type="term" value="F:nucleotidyltransferase activity"/>
    <property type="evidence" value="ECO:0007669"/>
    <property type="project" value="UniProtKB-KW"/>
</dbReference>
<evidence type="ECO:0000313" key="21">
    <source>
        <dbReference type="Proteomes" id="UP001082899"/>
    </source>
</evidence>
<evidence type="ECO:0000256" key="6">
    <source>
        <dbReference type="ARBA" id="ARBA00012487"/>
    </source>
</evidence>
<comment type="pathway">
    <text evidence="3 18">Phospholipid metabolism; CDP-diacylglycerol biosynthesis; CDP-diacylglycerol from sn-glycerol 3-phosphate: step 3/3.</text>
</comment>
<evidence type="ECO:0000256" key="13">
    <source>
        <dbReference type="ARBA" id="ARBA00022989"/>
    </source>
</evidence>
<dbReference type="InterPro" id="IPR000374">
    <property type="entry name" value="PC_trans"/>
</dbReference>
<dbReference type="EC" id="2.7.7.41" evidence="6 18"/>
<keyword evidence="8" id="KW-1003">Cell membrane</keyword>
<keyword evidence="11 18" id="KW-0812">Transmembrane</keyword>
<evidence type="ECO:0000256" key="2">
    <source>
        <dbReference type="ARBA" id="ARBA00004651"/>
    </source>
</evidence>
<feature type="transmembrane region" description="Helical" evidence="19">
    <location>
        <begin position="110"/>
        <end position="128"/>
    </location>
</feature>
<keyword evidence="13 19" id="KW-1133">Transmembrane helix</keyword>
<dbReference type="PANTHER" id="PTHR46382">
    <property type="entry name" value="PHOSPHATIDATE CYTIDYLYLTRANSFERASE"/>
    <property type="match status" value="1"/>
</dbReference>
<keyword evidence="16" id="KW-0594">Phospholipid biosynthesis</keyword>
<dbReference type="RefSeq" id="WP_267845653.1">
    <property type="nucleotide sequence ID" value="NZ_JAPMXC010000001.1"/>
</dbReference>
<feature type="transmembrane region" description="Helical" evidence="19">
    <location>
        <begin position="79"/>
        <end position="98"/>
    </location>
</feature>
<dbReference type="PROSITE" id="PS01315">
    <property type="entry name" value="CDS"/>
    <property type="match status" value="1"/>
</dbReference>
<protein>
    <recommendedName>
        <fullName evidence="7 18">Phosphatidate cytidylyltransferase</fullName>
        <ecNumber evidence="6 18">2.7.7.41</ecNumber>
    </recommendedName>
</protein>
<evidence type="ECO:0000256" key="16">
    <source>
        <dbReference type="ARBA" id="ARBA00023209"/>
    </source>
</evidence>
<evidence type="ECO:0000256" key="10">
    <source>
        <dbReference type="ARBA" id="ARBA00022679"/>
    </source>
</evidence>
<sequence length="273" mass="29106">MLKARLLTAIVLLAVFVPVTLFAPIGLFRALIGIVLVFAAWEWARLLKFKDYVPVFYAVLAALAMLASLTTATQGGEPVGLYKAAGLFWLLVVPYAFVRRPVLAAGAWRVFMLVAGIVLLLASGHALVDARMRGVGFVLSLLLVVWVADIGAYFTGRQFGRRKLAVTISPGKSWEGAIGGAILVLVLAAVGIATQFAAPTLFTAYAARFGVPRAMVCVLVLVVFSVLGDLFESLLKRQAGVKDSSALLPGHGGVLDRVDALLPVLPIAMWFLS</sequence>
<evidence type="ECO:0000256" key="8">
    <source>
        <dbReference type="ARBA" id="ARBA00022475"/>
    </source>
</evidence>
<keyword evidence="12 18" id="KW-0548">Nucleotidyltransferase</keyword>
<evidence type="ECO:0000256" key="5">
    <source>
        <dbReference type="ARBA" id="ARBA00010185"/>
    </source>
</evidence>
<keyword evidence="10 18" id="KW-0808">Transferase</keyword>
<evidence type="ECO:0000256" key="17">
    <source>
        <dbReference type="ARBA" id="ARBA00023264"/>
    </source>
</evidence>
<evidence type="ECO:0000256" key="15">
    <source>
        <dbReference type="ARBA" id="ARBA00023136"/>
    </source>
</evidence>
<name>A0ABT3ZJ11_9BURK</name>
<evidence type="ECO:0000256" key="1">
    <source>
        <dbReference type="ARBA" id="ARBA00001698"/>
    </source>
</evidence>
<feature type="transmembrane region" description="Helical" evidence="19">
    <location>
        <begin position="210"/>
        <end position="231"/>
    </location>
</feature>
<keyword evidence="14" id="KW-0443">Lipid metabolism</keyword>
<evidence type="ECO:0000256" key="7">
    <source>
        <dbReference type="ARBA" id="ARBA00019373"/>
    </source>
</evidence>
<feature type="transmembrane region" description="Helical" evidence="19">
    <location>
        <begin position="55"/>
        <end position="73"/>
    </location>
</feature>
<evidence type="ECO:0000256" key="4">
    <source>
        <dbReference type="ARBA" id="ARBA00005189"/>
    </source>
</evidence>
<proteinExistence type="inferred from homology"/>
<evidence type="ECO:0000256" key="12">
    <source>
        <dbReference type="ARBA" id="ARBA00022695"/>
    </source>
</evidence>
<gene>
    <name evidence="20" type="ORF">OVY01_03420</name>
</gene>
<reference evidence="20" key="1">
    <citation type="submission" date="2022-11" db="EMBL/GenBank/DDBJ databases">
        <title>Robbsia betulipollinis sp. nov., isolated from pollen of birch (Betula pendula).</title>
        <authorList>
            <person name="Shi H."/>
            <person name="Ambika Manirajan B."/>
            <person name="Ratering S."/>
            <person name="Geissler-Plaum R."/>
            <person name="Schnell S."/>
        </authorList>
    </citation>
    <scope>NUCLEOTIDE SEQUENCE</scope>
    <source>
        <strain evidence="20">Bb-Pol-6</strain>
    </source>
</reference>
<dbReference type="Pfam" id="PF01148">
    <property type="entry name" value="CTP_transf_1"/>
    <property type="match status" value="1"/>
</dbReference>
<dbReference type="Proteomes" id="UP001082899">
    <property type="component" value="Unassembled WGS sequence"/>
</dbReference>
<comment type="pathway">
    <text evidence="4">Lipid metabolism.</text>
</comment>
<comment type="catalytic activity">
    <reaction evidence="1 18">
        <text>a 1,2-diacyl-sn-glycero-3-phosphate + CTP + H(+) = a CDP-1,2-diacyl-sn-glycerol + diphosphate</text>
        <dbReference type="Rhea" id="RHEA:16229"/>
        <dbReference type="ChEBI" id="CHEBI:15378"/>
        <dbReference type="ChEBI" id="CHEBI:33019"/>
        <dbReference type="ChEBI" id="CHEBI:37563"/>
        <dbReference type="ChEBI" id="CHEBI:58332"/>
        <dbReference type="ChEBI" id="CHEBI:58608"/>
        <dbReference type="EC" id="2.7.7.41"/>
    </reaction>
</comment>